<evidence type="ECO:0000256" key="4">
    <source>
        <dbReference type="ARBA" id="ARBA00023136"/>
    </source>
</evidence>
<evidence type="ECO:0000313" key="8">
    <source>
        <dbReference type="EMBL" id="MFD2965860.1"/>
    </source>
</evidence>
<dbReference type="PROSITE" id="PS51257">
    <property type="entry name" value="PROKAR_LIPOPROTEIN"/>
    <property type="match status" value="1"/>
</dbReference>
<dbReference type="Pfam" id="PF14322">
    <property type="entry name" value="SusD-like_3"/>
    <property type="match status" value="1"/>
</dbReference>
<accession>A0ABW6BDC4</accession>
<feature type="domain" description="SusD-like N-terminal" evidence="7">
    <location>
        <begin position="74"/>
        <end position="223"/>
    </location>
</feature>
<dbReference type="Pfam" id="PF07980">
    <property type="entry name" value="SusD_RagB"/>
    <property type="match status" value="1"/>
</dbReference>
<dbReference type="Gene3D" id="1.25.40.390">
    <property type="match status" value="1"/>
</dbReference>
<dbReference type="CDD" id="cd08977">
    <property type="entry name" value="SusD"/>
    <property type="match status" value="1"/>
</dbReference>
<evidence type="ECO:0000256" key="3">
    <source>
        <dbReference type="ARBA" id="ARBA00022729"/>
    </source>
</evidence>
<evidence type="ECO:0000259" key="6">
    <source>
        <dbReference type="Pfam" id="PF07980"/>
    </source>
</evidence>
<comment type="subcellular location">
    <subcellularLocation>
        <location evidence="1">Cell outer membrane</location>
    </subcellularLocation>
</comment>
<dbReference type="EMBL" id="JBHUPB010000001">
    <property type="protein sequence ID" value="MFD2965860.1"/>
    <property type="molecule type" value="Genomic_DNA"/>
</dbReference>
<dbReference type="RefSeq" id="WP_320184739.1">
    <property type="nucleotide sequence ID" value="NZ_CP138332.1"/>
</dbReference>
<proteinExistence type="inferred from homology"/>
<organism evidence="8 9">
    <name type="scientific">Sphingobacterium bambusae</name>
    <dbReference type="NCBI Taxonomy" id="662858"/>
    <lineage>
        <taxon>Bacteria</taxon>
        <taxon>Pseudomonadati</taxon>
        <taxon>Bacteroidota</taxon>
        <taxon>Sphingobacteriia</taxon>
        <taxon>Sphingobacteriales</taxon>
        <taxon>Sphingobacteriaceae</taxon>
        <taxon>Sphingobacterium</taxon>
    </lineage>
</organism>
<evidence type="ECO:0000259" key="7">
    <source>
        <dbReference type="Pfam" id="PF14322"/>
    </source>
</evidence>
<dbReference type="SUPFAM" id="SSF48452">
    <property type="entry name" value="TPR-like"/>
    <property type="match status" value="1"/>
</dbReference>
<keyword evidence="4" id="KW-0472">Membrane</keyword>
<reference evidence="9" key="1">
    <citation type="journal article" date="2019" name="Int. J. Syst. Evol. Microbiol.">
        <title>The Global Catalogue of Microorganisms (GCM) 10K type strain sequencing project: providing services to taxonomists for standard genome sequencing and annotation.</title>
        <authorList>
            <consortium name="The Broad Institute Genomics Platform"/>
            <consortium name="The Broad Institute Genome Sequencing Center for Infectious Disease"/>
            <person name="Wu L."/>
            <person name="Ma J."/>
        </authorList>
    </citation>
    <scope>NUCLEOTIDE SEQUENCE [LARGE SCALE GENOMIC DNA]</scope>
    <source>
        <strain evidence="9">KCTC 22814</strain>
    </source>
</reference>
<gene>
    <name evidence="8" type="ORF">ACFS7Y_00555</name>
</gene>
<protein>
    <submittedName>
        <fullName evidence="8">RagB/SusD family nutrient uptake outer membrane protein</fullName>
    </submittedName>
</protein>
<evidence type="ECO:0000313" key="9">
    <source>
        <dbReference type="Proteomes" id="UP001597525"/>
    </source>
</evidence>
<dbReference type="InterPro" id="IPR012944">
    <property type="entry name" value="SusD_RagB_dom"/>
</dbReference>
<keyword evidence="9" id="KW-1185">Reference proteome</keyword>
<comment type="similarity">
    <text evidence="2">Belongs to the SusD family.</text>
</comment>
<keyword evidence="3" id="KW-0732">Signal</keyword>
<evidence type="ECO:0000256" key="2">
    <source>
        <dbReference type="ARBA" id="ARBA00006275"/>
    </source>
</evidence>
<name>A0ABW6BDC4_9SPHI</name>
<dbReference type="Proteomes" id="UP001597525">
    <property type="component" value="Unassembled WGS sequence"/>
</dbReference>
<feature type="domain" description="RagB/SusD" evidence="6">
    <location>
        <begin position="315"/>
        <end position="494"/>
    </location>
</feature>
<evidence type="ECO:0000256" key="5">
    <source>
        <dbReference type="ARBA" id="ARBA00023237"/>
    </source>
</evidence>
<evidence type="ECO:0000256" key="1">
    <source>
        <dbReference type="ARBA" id="ARBA00004442"/>
    </source>
</evidence>
<sequence length="494" mass="55063">MKNFSKILLIGLLTSSMLSGCKKDFLERLPQGRLTEDDLTSGALESKVFAIYSGLRSEALSGLPYLAVHNIRADDADKGSAPSDGVDAENIFDNFQYNTNFWLINTYWSGHYTFINLANIVIDEGAAIESPNEATLINIGEAKFFRAFAYFNLVRAFGEVPLIDHAIVNASDAIKPKSTIAEIYNLIDQDLQDATAALPSEKDWGGRFPGRIAKGAAFALQAKTFAARKNWSAMLTASENVMSLNQYDLSLPFDQIFRESNENGKESVFEIQAFYDQSTTNLGITYASRQGVRGSGEWNLGWGWNVPNEVLATAFEVGDPRKDATLLYTGRTNTPYNEVVPSGLPRPYWNKKAYTNPAIRNSAGDRQGGWFNFRVIRYSDVVLMAAEAANETGQAEKAVGYLEQVRSRARGAADVLPKVESTNQSTLRTAIRHERQVELGMENERFFDLIRWEIDVETLHNVGKTGYQLRHRYLPIPQTEIDKSGGVLVQNPNY</sequence>
<dbReference type="InterPro" id="IPR033985">
    <property type="entry name" value="SusD-like_N"/>
</dbReference>
<comment type="caution">
    <text evidence="8">The sequence shown here is derived from an EMBL/GenBank/DDBJ whole genome shotgun (WGS) entry which is preliminary data.</text>
</comment>
<dbReference type="InterPro" id="IPR011990">
    <property type="entry name" value="TPR-like_helical_dom_sf"/>
</dbReference>
<keyword evidence="5" id="KW-0998">Cell outer membrane</keyword>